<dbReference type="InterPro" id="IPR029044">
    <property type="entry name" value="Nucleotide-diphossugar_trans"/>
</dbReference>
<proteinExistence type="predicted"/>
<sequence>MNHIRPLTNIDKCILSFSHDRYISRKKANAAAIAKAEREIASNSNGVSHLILRAADDKIDHLKFLFLINGIPVMCYALGNLLISSLKEIVIVGSEEVEQIATTFLETVGTQGKKVSFVRENPNKLNLFNTLQLGKNQLNLQPNELVLFQPGDLPFMFDIEKILSDTDIQNYNLILWLNSRQMMFPDYRHSPESEFVQRNYHYRALCKKTNELHEVKEPNIYPINLSAVDSDIIDHLHSTRKDGNIIKAGIRKILSMPSRILKLLPMVTYHALHFKSDLKQFRKKDKYLFGMHRDNFDRAISVLLNTEFTTKFHNDPAFVSDVDALEDWEDFEALTHYANTKHGEEGLTHIHPFGEELLRFREEKMPVLKTKIDMYNDFPSYINSIYRSLKMNTVPFPKGNQYIPHQANSEKNGSSHKVKHAFSWYSNKCNAIKVKRVS</sequence>
<protein>
    <submittedName>
        <fullName evidence="1">Uncharacterized protein</fullName>
    </submittedName>
</protein>
<organism evidence="1">
    <name type="scientific">marine metagenome</name>
    <dbReference type="NCBI Taxonomy" id="408172"/>
    <lineage>
        <taxon>unclassified sequences</taxon>
        <taxon>metagenomes</taxon>
        <taxon>ecological metagenomes</taxon>
    </lineage>
</organism>
<dbReference type="AlphaFoldDB" id="A0A382D3X2"/>
<dbReference type="Gene3D" id="3.90.550.10">
    <property type="entry name" value="Spore Coat Polysaccharide Biosynthesis Protein SpsA, Chain A"/>
    <property type="match status" value="1"/>
</dbReference>
<dbReference type="SUPFAM" id="SSF53448">
    <property type="entry name" value="Nucleotide-diphospho-sugar transferases"/>
    <property type="match status" value="1"/>
</dbReference>
<reference evidence="1" key="1">
    <citation type="submission" date="2018-05" db="EMBL/GenBank/DDBJ databases">
        <authorList>
            <person name="Lanie J.A."/>
            <person name="Ng W.-L."/>
            <person name="Kazmierczak K.M."/>
            <person name="Andrzejewski T.M."/>
            <person name="Davidsen T.M."/>
            <person name="Wayne K.J."/>
            <person name="Tettelin H."/>
            <person name="Glass J.I."/>
            <person name="Rusch D."/>
            <person name="Podicherti R."/>
            <person name="Tsui H.-C.T."/>
            <person name="Winkler M.E."/>
        </authorList>
    </citation>
    <scope>NUCLEOTIDE SEQUENCE</scope>
</reference>
<dbReference type="EMBL" id="UINC01037226">
    <property type="protein sequence ID" value="SVB32401.1"/>
    <property type="molecule type" value="Genomic_DNA"/>
</dbReference>
<name>A0A382D3X2_9ZZZZ</name>
<gene>
    <name evidence="1" type="ORF">METZ01_LOCUS185255</name>
</gene>
<accession>A0A382D3X2</accession>
<evidence type="ECO:0000313" key="1">
    <source>
        <dbReference type="EMBL" id="SVB32401.1"/>
    </source>
</evidence>